<proteinExistence type="predicted"/>
<organism evidence="1 2">
    <name type="scientific">Anabarilius grahami</name>
    <name type="common">Kanglang fish</name>
    <name type="synonym">Barilius grahami</name>
    <dbReference type="NCBI Taxonomy" id="495550"/>
    <lineage>
        <taxon>Eukaryota</taxon>
        <taxon>Metazoa</taxon>
        <taxon>Chordata</taxon>
        <taxon>Craniata</taxon>
        <taxon>Vertebrata</taxon>
        <taxon>Euteleostomi</taxon>
        <taxon>Actinopterygii</taxon>
        <taxon>Neopterygii</taxon>
        <taxon>Teleostei</taxon>
        <taxon>Ostariophysi</taxon>
        <taxon>Cypriniformes</taxon>
        <taxon>Xenocyprididae</taxon>
        <taxon>Xenocypridinae</taxon>
        <taxon>Xenocypridinae incertae sedis</taxon>
        <taxon>Anabarilius</taxon>
    </lineage>
</organism>
<sequence length="75" mass="8225">MRLRPDCICEVPPPDLISEAPPPDSIYVAAPPGGVSISGASKYGAPVNPVKRSQWTERRRPGIDRPVEEGFRWQA</sequence>
<protein>
    <submittedName>
        <fullName evidence="1">Uncharacterized protein</fullName>
    </submittedName>
</protein>
<name>A0A3N0YLB0_ANAGA</name>
<reference evidence="1 2" key="1">
    <citation type="submission" date="2018-10" db="EMBL/GenBank/DDBJ databases">
        <title>Genome assembly for a Yunnan-Guizhou Plateau 3E fish, Anabarilius grahami (Regan), and its evolutionary and genetic applications.</title>
        <authorList>
            <person name="Jiang W."/>
        </authorList>
    </citation>
    <scope>NUCLEOTIDE SEQUENCE [LARGE SCALE GENOMIC DNA]</scope>
    <source>
        <strain evidence="1">AG-KIZ</strain>
        <tissue evidence="1">Muscle</tissue>
    </source>
</reference>
<gene>
    <name evidence="1" type="ORF">DPX16_12564</name>
</gene>
<comment type="caution">
    <text evidence="1">The sequence shown here is derived from an EMBL/GenBank/DDBJ whole genome shotgun (WGS) entry which is preliminary data.</text>
</comment>
<evidence type="ECO:0000313" key="1">
    <source>
        <dbReference type="EMBL" id="ROL46671.1"/>
    </source>
</evidence>
<accession>A0A3N0YLB0</accession>
<dbReference type="Proteomes" id="UP000281406">
    <property type="component" value="Unassembled WGS sequence"/>
</dbReference>
<keyword evidence="2" id="KW-1185">Reference proteome</keyword>
<dbReference type="EMBL" id="RJVU01037189">
    <property type="protein sequence ID" value="ROL46671.1"/>
    <property type="molecule type" value="Genomic_DNA"/>
</dbReference>
<evidence type="ECO:0000313" key="2">
    <source>
        <dbReference type="Proteomes" id="UP000281406"/>
    </source>
</evidence>
<dbReference type="AlphaFoldDB" id="A0A3N0YLB0"/>